<dbReference type="SUPFAM" id="SSF52402">
    <property type="entry name" value="Adenine nucleotide alpha hydrolases-like"/>
    <property type="match status" value="2"/>
</dbReference>
<organism evidence="3 4">
    <name type="scientific">Antiquaquibacter oligotrophicus</name>
    <dbReference type="NCBI Taxonomy" id="2880260"/>
    <lineage>
        <taxon>Bacteria</taxon>
        <taxon>Bacillati</taxon>
        <taxon>Actinomycetota</taxon>
        <taxon>Actinomycetes</taxon>
        <taxon>Micrococcales</taxon>
        <taxon>Microbacteriaceae</taxon>
        <taxon>Antiquaquibacter</taxon>
    </lineage>
</organism>
<proteinExistence type="inferred from homology"/>
<feature type="domain" description="UspA" evidence="2">
    <location>
        <begin position="136"/>
        <end position="265"/>
    </location>
</feature>
<reference evidence="3 4" key="1">
    <citation type="submission" date="2023-04" db="EMBL/GenBank/DDBJ databases">
        <title>Genome Encyclopedia of Bacteria and Archaea VI: Functional Genomics of Type Strains.</title>
        <authorList>
            <person name="Whitman W."/>
        </authorList>
    </citation>
    <scope>NUCLEOTIDE SEQUENCE [LARGE SCALE GENOMIC DNA]</scope>
    <source>
        <strain evidence="3 4">SG_E_30_P1</strain>
    </source>
</reference>
<dbReference type="PANTHER" id="PTHR46268:SF6">
    <property type="entry name" value="UNIVERSAL STRESS PROTEIN UP12"/>
    <property type="match status" value="1"/>
</dbReference>
<name>A0ABT6KQ16_9MICO</name>
<dbReference type="PANTHER" id="PTHR46268">
    <property type="entry name" value="STRESS RESPONSE PROTEIN NHAX"/>
    <property type="match status" value="1"/>
</dbReference>
<feature type="domain" description="UspA" evidence="2">
    <location>
        <begin position="2"/>
        <end position="126"/>
    </location>
</feature>
<dbReference type="Gene3D" id="3.40.50.12370">
    <property type="match status" value="1"/>
</dbReference>
<evidence type="ECO:0000259" key="2">
    <source>
        <dbReference type="Pfam" id="PF00582"/>
    </source>
</evidence>
<dbReference type="RefSeq" id="WP_322134365.1">
    <property type="nucleotide sequence ID" value="NZ_CP085036.1"/>
</dbReference>
<dbReference type="PRINTS" id="PR01438">
    <property type="entry name" value="UNVRSLSTRESS"/>
</dbReference>
<gene>
    <name evidence="3" type="ORF">M2152_002257</name>
</gene>
<dbReference type="EMBL" id="JARXVQ010000001">
    <property type="protein sequence ID" value="MDH6182075.1"/>
    <property type="molecule type" value="Genomic_DNA"/>
</dbReference>
<dbReference type="Proteomes" id="UP001160142">
    <property type="component" value="Unassembled WGS sequence"/>
</dbReference>
<evidence type="ECO:0000313" key="4">
    <source>
        <dbReference type="Proteomes" id="UP001160142"/>
    </source>
</evidence>
<dbReference type="InterPro" id="IPR006016">
    <property type="entry name" value="UspA"/>
</dbReference>
<comment type="similarity">
    <text evidence="1">Belongs to the universal stress protein A family.</text>
</comment>
<comment type="caution">
    <text evidence="3">The sequence shown here is derived from an EMBL/GenBank/DDBJ whole genome shotgun (WGS) entry which is preliminary data.</text>
</comment>
<accession>A0ABT6KQ16</accession>
<evidence type="ECO:0000313" key="3">
    <source>
        <dbReference type="EMBL" id="MDH6182075.1"/>
    </source>
</evidence>
<dbReference type="CDD" id="cd00293">
    <property type="entry name" value="USP-like"/>
    <property type="match status" value="2"/>
</dbReference>
<dbReference type="Pfam" id="PF00582">
    <property type="entry name" value="Usp"/>
    <property type="match status" value="2"/>
</dbReference>
<keyword evidence="4" id="KW-1185">Reference proteome</keyword>
<dbReference type="InterPro" id="IPR006015">
    <property type="entry name" value="Universal_stress_UspA"/>
</dbReference>
<evidence type="ECO:0000256" key="1">
    <source>
        <dbReference type="ARBA" id="ARBA00008791"/>
    </source>
</evidence>
<protein>
    <submittedName>
        <fullName evidence="3">Nucleotide-binding universal stress UspA family protein</fullName>
    </submittedName>
</protein>
<sequence>MDKVIVAVNTERHGNEHSALEWAIVRARETAMTLEILTVLPRRGAPDEARRALERIAGVTRARVPEVPVTVSVRRGPVADVLLSVSRRADLLVVESTPVGAVSGVVLGTLALRIAGRAQCTVAVVPRGWVDGPSDVVVGWTDDETADRALDRAGREAAHRGGALTIVTSWTEAFGHDRAVAAEFYDVTKEVAENAADRVRRAHPGVPVELALESGSAAEAIVDRGRSSGLVIVGTHGRGALGSLILGSTSHDVILNLPAPVLVVPAPGGPITVLPEILDEELL</sequence>